<gene>
    <name evidence="1" type="ORF">S01H1_16928</name>
</gene>
<dbReference type="EMBL" id="BARS01008938">
    <property type="protein sequence ID" value="GAF68149.1"/>
    <property type="molecule type" value="Genomic_DNA"/>
</dbReference>
<accession>X0RH01</accession>
<name>X0RH01_9ZZZZ</name>
<dbReference type="AlphaFoldDB" id="X0RH01"/>
<comment type="caution">
    <text evidence="1">The sequence shown here is derived from an EMBL/GenBank/DDBJ whole genome shotgun (WGS) entry which is preliminary data.</text>
</comment>
<proteinExistence type="predicted"/>
<organism evidence="1">
    <name type="scientific">marine sediment metagenome</name>
    <dbReference type="NCBI Taxonomy" id="412755"/>
    <lineage>
        <taxon>unclassified sequences</taxon>
        <taxon>metagenomes</taxon>
        <taxon>ecological metagenomes</taxon>
    </lineage>
</organism>
<sequence>MRKKIICNSIITNQNDKNYNKSCKRVLGYMLENNVFEHKCHICGSIHCIQIGDPGVQNIKKGDES</sequence>
<evidence type="ECO:0000313" key="1">
    <source>
        <dbReference type="EMBL" id="GAF68149.1"/>
    </source>
</evidence>
<protein>
    <submittedName>
        <fullName evidence="1">Uncharacterized protein</fullName>
    </submittedName>
</protein>
<reference evidence="1" key="1">
    <citation type="journal article" date="2014" name="Front. Microbiol.">
        <title>High frequency of phylogenetically diverse reductive dehalogenase-homologous genes in deep subseafloor sedimentary metagenomes.</title>
        <authorList>
            <person name="Kawai M."/>
            <person name="Futagami T."/>
            <person name="Toyoda A."/>
            <person name="Takaki Y."/>
            <person name="Nishi S."/>
            <person name="Hori S."/>
            <person name="Arai W."/>
            <person name="Tsubouchi T."/>
            <person name="Morono Y."/>
            <person name="Uchiyama I."/>
            <person name="Ito T."/>
            <person name="Fujiyama A."/>
            <person name="Inagaki F."/>
            <person name="Takami H."/>
        </authorList>
    </citation>
    <scope>NUCLEOTIDE SEQUENCE</scope>
    <source>
        <strain evidence="1">Expedition CK06-06</strain>
    </source>
</reference>